<proteinExistence type="predicted"/>
<organism evidence="1 2">
    <name type="scientific">Vibrio phage vB_VpaS_MAR10</name>
    <dbReference type="NCBI Taxonomy" id="1229755"/>
    <lineage>
        <taxon>Viruses</taxon>
        <taxon>Duplodnaviria</taxon>
        <taxon>Heunggongvirae</taxon>
        <taxon>Uroviricota</taxon>
        <taxon>Caudoviricetes</taxon>
        <taxon>Mardecavirus</taxon>
        <taxon>Mardecavirus MAR10</taxon>
    </lineage>
</organism>
<gene>
    <name evidence="1" type="ORF">MAR10_076</name>
</gene>
<dbReference type="RefSeq" id="YP_007111924.1">
    <property type="nucleotide sequence ID" value="NC_019713.1"/>
</dbReference>
<dbReference type="Proteomes" id="UP000009398">
    <property type="component" value="Segment"/>
</dbReference>
<dbReference type="KEGG" id="vg:14181809"/>
<keyword evidence="2" id="KW-1185">Reference proteome</keyword>
<dbReference type="GeneID" id="14181809"/>
<sequence>MPIQVATKKPVPVQFVVWKGDNLKEVLDFTGKHPKFDEWFDSFEDFQRHVQADGCIFKILTKEGTMKALVGDYIIRGVKGEHYPCKPEIFLQTYEIGLKPEMSTSEIQIALQKCDGYGEWMLNWVAVEYVGNEFQRIPVFICYHPDETPFFASSDPQLAVRAFAKYPYKG</sequence>
<name>K7RVR9_9CAUD</name>
<dbReference type="OrthoDB" id="21770at10239"/>
<protein>
    <submittedName>
        <fullName evidence="1">Uncharacterized protein</fullName>
    </submittedName>
</protein>
<evidence type="ECO:0000313" key="2">
    <source>
        <dbReference type="Proteomes" id="UP000009398"/>
    </source>
</evidence>
<evidence type="ECO:0000313" key="1">
    <source>
        <dbReference type="EMBL" id="AFV81310.1"/>
    </source>
</evidence>
<accession>K7RVR9</accession>
<dbReference type="EMBL" id="JX556418">
    <property type="protein sequence ID" value="AFV81310.1"/>
    <property type="molecule type" value="Genomic_DNA"/>
</dbReference>
<reference evidence="1 2" key="1">
    <citation type="journal article" date="2012" name="J. Virol.">
        <title>Genome Sequence of Temperate Vibrio parahaemolyticus Bacteriophage vB_VpaS_MAR10.</title>
        <authorList>
            <person name="Alanis Villa A."/>
            <person name="Kropinski A.M."/>
            <person name="Abbasifar R."/>
            <person name="Abbasifar A."/>
            <person name="Griffiths M.W."/>
        </authorList>
    </citation>
    <scope>NUCLEOTIDE SEQUENCE [LARGE SCALE GENOMIC DNA]</scope>
</reference>